<gene>
    <name evidence="2" type="ORF">HW566_01820</name>
</gene>
<dbReference type="Proteomes" id="UP000509638">
    <property type="component" value="Chromosome"/>
</dbReference>
<protein>
    <submittedName>
        <fullName evidence="2">DUF4307 domain-containing protein</fullName>
    </submittedName>
</protein>
<dbReference type="Pfam" id="PF14155">
    <property type="entry name" value="DUF4307"/>
    <property type="match status" value="1"/>
</dbReference>
<evidence type="ECO:0000313" key="3">
    <source>
        <dbReference type="Proteomes" id="UP000509638"/>
    </source>
</evidence>
<dbReference type="AlphaFoldDB" id="A0A7D5EW38"/>
<dbReference type="EMBL" id="CP058316">
    <property type="protein sequence ID" value="QLD10630.1"/>
    <property type="molecule type" value="Genomic_DNA"/>
</dbReference>
<dbReference type="InterPro" id="IPR025443">
    <property type="entry name" value="DUF4307"/>
</dbReference>
<reference evidence="2 3" key="1">
    <citation type="submission" date="2020-06" db="EMBL/GenBank/DDBJ databases">
        <authorList>
            <person name="Jo H."/>
        </authorList>
    </citation>
    <scope>NUCLEOTIDE SEQUENCE [LARGE SCALE GENOMIC DNA]</scope>
    <source>
        <strain evidence="2 3">I46</strain>
    </source>
</reference>
<keyword evidence="1" id="KW-0812">Transmembrane</keyword>
<evidence type="ECO:0000256" key="1">
    <source>
        <dbReference type="SAM" id="Phobius"/>
    </source>
</evidence>
<organism evidence="2 3">
    <name type="scientific">Microbacterium oleivorans</name>
    <dbReference type="NCBI Taxonomy" id="273677"/>
    <lineage>
        <taxon>Bacteria</taxon>
        <taxon>Bacillati</taxon>
        <taxon>Actinomycetota</taxon>
        <taxon>Actinomycetes</taxon>
        <taxon>Micrococcales</taxon>
        <taxon>Microbacteriaceae</taxon>
        <taxon>Microbacterium</taxon>
    </lineage>
</organism>
<accession>A0A7D5EW38</accession>
<keyword evidence="1" id="KW-1133">Transmembrane helix</keyword>
<name>A0A7D5EW38_9MICO</name>
<sequence length="131" mass="13785">MTTQLKLDHRYGRTREKRSRRLVITVAGVLGAGVLGMVAWTTVAGAIDSVDTDATGFEVVDDHAVVVSFQVSGAAGKPLACTLEAQDTEHGVVGWQVVEYPAADGVSRAFTETIPTVALATNGLVTSCWIP</sequence>
<proteinExistence type="predicted"/>
<keyword evidence="1" id="KW-0472">Membrane</keyword>
<evidence type="ECO:0000313" key="2">
    <source>
        <dbReference type="EMBL" id="QLD10630.1"/>
    </source>
</evidence>
<dbReference type="RefSeq" id="WP_178009893.1">
    <property type="nucleotide sequence ID" value="NZ_CP058316.1"/>
</dbReference>
<feature type="transmembrane region" description="Helical" evidence="1">
    <location>
        <begin position="21"/>
        <end position="40"/>
    </location>
</feature>